<sequence>MTLAAREPALAEIMDGPCDEVRLFATYRHFALANRVVSGWRRIYTTRLRPLLAAGPMRLLDIGFGGGDIPRALANWADADGLDLDVTAIDPDERALRFVRSSGGAGRDGEGRVRFRAATSRELVAAGERFDVVVSNHVLHHLGDAERAELLADSATLGTRLIVHDDIERSRLAYAAWAVGALPFAVDSFALVDGLRSIRRSYTARELAAIEPGWRVERMFPWRLLLVRDEWSGAR</sequence>
<keyword evidence="3" id="KW-0949">S-adenosyl-L-methionine</keyword>
<evidence type="ECO:0000256" key="2">
    <source>
        <dbReference type="ARBA" id="ARBA00022679"/>
    </source>
</evidence>
<dbReference type="CDD" id="cd02440">
    <property type="entry name" value="AdoMet_MTases"/>
    <property type="match status" value="1"/>
</dbReference>
<dbReference type="InterPro" id="IPR029063">
    <property type="entry name" value="SAM-dependent_MTases_sf"/>
</dbReference>
<comment type="caution">
    <text evidence="5">The sequence shown here is derived from an EMBL/GenBank/DDBJ whole genome shotgun (WGS) entry which is preliminary data.</text>
</comment>
<gene>
    <name evidence="5" type="ORF">GCM10022288_04930</name>
</gene>
<dbReference type="Proteomes" id="UP001500213">
    <property type="component" value="Unassembled WGS sequence"/>
</dbReference>
<dbReference type="PANTHER" id="PTHR43464:SF19">
    <property type="entry name" value="UBIQUINONE BIOSYNTHESIS O-METHYLTRANSFERASE, MITOCHONDRIAL"/>
    <property type="match status" value="1"/>
</dbReference>
<reference evidence="6" key="1">
    <citation type="journal article" date="2019" name="Int. J. Syst. Evol. Microbiol.">
        <title>The Global Catalogue of Microorganisms (GCM) 10K type strain sequencing project: providing services to taxonomists for standard genome sequencing and annotation.</title>
        <authorList>
            <consortium name="The Broad Institute Genomics Platform"/>
            <consortium name="The Broad Institute Genome Sequencing Center for Infectious Disease"/>
            <person name="Wu L."/>
            <person name="Ma J."/>
        </authorList>
    </citation>
    <scope>NUCLEOTIDE SEQUENCE [LARGE SCALE GENOMIC DNA]</scope>
    <source>
        <strain evidence="6">JCM 17593</strain>
    </source>
</reference>
<name>A0ABP8AI51_9MICO</name>
<keyword evidence="1 5" id="KW-0489">Methyltransferase</keyword>
<protein>
    <submittedName>
        <fullName evidence="5">Class I SAM-dependent methyltransferase</fullName>
    </submittedName>
</protein>
<evidence type="ECO:0000313" key="6">
    <source>
        <dbReference type="Proteomes" id="UP001500213"/>
    </source>
</evidence>
<dbReference type="InterPro" id="IPR041698">
    <property type="entry name" value="Methyltransf_25"/>
</dbReference>
<feature type="domain" description="Methyltransferase" evidence="4">
    <location>
        <begin position="60"/>
        <end position="153"/>
    </location>
</feature>
<evidence type="ECO:0000313" key="5">
    <source>
        <dbReference type="EMBL" id="GAA4184356.1"/>
    </source>
</evidence>
<organism evidence="5 6">
    <name type="scientific">Gryllotalpicola kribbensis</name>
    <dbReference type="NCBI Taxonomy" id="993084"/>
    <lineage>
        <taxon>Bacteria</taxon>
        <taxon>Bacillati</taxon>
        <taxon>Actinomycetota</taxon>
        <taxon>Actinomycetes</taxon>
        <taxon>Micrococcales</taxon>
        <taxon>Microbacteriaceae</taxon>
        <taxon>Gryllotalpicola</taxon>
    </lineage>
</organism>
<dbReference type="GO" id="GO:0032259">
    <property type="term" value="P:methylation"/>
    <property type="evidence" value="ECO:0007669"/>
    <property type="project" value="UniProtKB-KW"/>
</dbReference>
<evidence type="ECO:0000256" key="1">
    <source>
        <dbReference type="ARBA" id="ARBA00022603"/>
    </source>
</evidence>
<keyword evidence="6" id="KW-1185">Reference proteome</keyword>
<proteinExistence type="predicted"/>
<dbReference type="EMBL" id="BAABBX010000004">
    <property type="protein sequence ID" value="GAA4184356.1"/>
    <property type="molecule type" value="Genomic_DNA"/>
</dbReference>
<dbReference type="GO" id="GO:0008168">
    <property type="term" value="F:methyltransferase activity"/>
    <property type="evidence" value="ECO:0007669"/>
    <property type="project" value="UniProtKB-KW"/>
</dbReference>
<evidence type="ECO:0000259" key="4">
    <source>
        <dbReference type="Pfam" id="PF13649"/>
    </source>
</evidence>
<dbReference type="Gene3D" id="3.40.50.150">
    <property type="entry name" value="Vaccinia Virus protein VP39"/>
    <property type="match status" value="1"/>
</dbReference>
<dbReference type="PANTHER" id="PTHR43464">
    <property type="entry name" value="METHYLTRANSFERASE"/>
    <property type="match status" value="1"/>
</dbReference>
<dbReference type="SUPFAM" id="SSF53335">
    <property type="entry name" value="S-adenosyl-L-methionine-dependent methyltransferases"/>
    <property type="match status" value="1"/>
</dbReference>
<evidence type="ECO:0000256" key="3">
    <source>
        <dbReference type="ARBA" id="ARBA00022691"/>
    </source>
</evidence>
<dbReference type="NCBIfam" id="NF004851">
    <property type="entry name" value="PRK06202.1"/>
    <property type="match status" value="1"/>
</dbReference>
<keyword evidence="2" id="KW-0808">Transferase</keyword>
<dbReference type="RefSeq" id="WP_344773458.1">
    <property type="nucleotide sequence ID" value="NZ_BAABBX010000004.1"/>
</dbReference>
<dbReference type="Pfam" id="PF13649">
    <property type="entry name" value="Methyltransf_25"/>
    <property type="match status" value="1"/>
</dbReference>
<accession>A0ABP8AI51</accession>